<feature type="compositionally biased region" description="Low complexity" evidence="1">
    <location>
        <begin position="63"/>
        <end position="81"/>
    </location>
</feature>
<feature type="compositionally biased region" description="Low complexity" evidence="1">
    <location>
        <begin position="40"/>
        <end position="56"/>
    </location>
</feature>
<proteinExistence type="predicted"/>
<feature type="region of interest" description="Disordered" evidence="1">
    <location>
        <begin position="28"/>
        <end position="83"/>
    </location>
</feature>
<organism evidence="2 3">
    <name type="scientific">Panicum hallii var. hallii</name>
    <dbReference type="NCBI Taxonomy" id="1504633"/>
    <lineage>
        <taxon>Eukaryota</taxon>
        <taxon>Viridiplantae</taxon>
        <taxon>Streptophyta</taxon>
        <taxon>Embryophyta</taxon>
        <taxon>Tracheophyta</taxon>
        <taxon>Spermatophyta</taxon>
        <taxon>Magnoliopsida</taxon>
        <taxon>Liliopsida</taxon>
        <taxon>Poales</taxon>
        <taxon>Poaceae</taxon>
        <taxon>PACMAD clade</taxon>
        <taxon>Panicoideae</taxon>
        <taxon>Panicodae</taxon>
        <taxon>Paniceae</taxon>
        <taxon>Panicinae</taxon>
        <taxon>Panicum</taxon>
        <taxon>Panicum sect. Panicum</taxon>
    </lineage>
</organism>
<name>A0A2T7F1V9_9POAL</name>
<gene>
    <name evidence="2" type="ORF">GQ55_1G035100</name>
</gene>
<dbReference type="Proteomes" id="UP000244336">
    <property type="component" value="Chromosome 1"/>
</dbReference>
<feature type="compositionally biased region" description="Gly residues" evidence="1">
    <location>
        <begin position="127"/>
        <end position="141"/>
    </location>
</feature>
<feature type="compositionally biased region" description="Basic and acidic residues" evidence="1">
    <location>
        <begin position="158"/>
        <end position="176"/>
    </location>
</feature>
<evidence type="ECO:0000256" key="1">
    <source>
        <dbReference type="SAM" id="MobiDB-lite"/>
    </source>
</evidence>
<dbReference type="Gramene" id="PUZ74063">
    <property type="protein sequence ID" value="PUZ74063"/>
    <property type="gene ID" value="GQ55_1G035100"/>
</dbReference>
<evidence type="ECO:0000313" key="3">
    <source>
        <dbReference type="Proteomes" id="UP000244336"/>
    </source>
</evidence>
<sequence length="176" mass="18392">MVDGIFTSYPLIWIAIRFRGSFENFRIQADGGRSRPPPRAGATASPTRTRASAGTSPASGRLPGSTSAPPAATSSRSPHAPARWRDGIAIAIATDTKQGLEPFAWRHAAGRGYAGASKKAQQQLAGAGAGGGKQEGIGGGDSTPALAMQGRSRSQQHRATDRPGSKMEEHDLEQFQ</sequence>
<evidence type="ECO:0000313" key="2">
    <source>
        <dbReference type="EMBL" id="PUZ74063.1"/>
    </source>
</evidence>
<dbReference type="EMBL" id="CM009749">
    <property type="protein sequence ID" value="PUZ74063.1"/>
    <property type="molecule type" value="Genomic_DNA"/>
</dbReference>
<dbReference type="AlphaFoldDB" id="A0A2T7F1V9"/>
<accession>A0A2T7F1V9</accession>
<protein>
    <submittedName>
        <fullName evidence="2">Uncharacterized protein</fullName>
    </submittedName>
</protein>
<feature type="region of interest" description="Disordered" evidence="1">
    <location>
        <begin position="120"/>
        <end position="176"/>
    </location>
</feature>
<keyword evidence="3" id="KW-1185">Reference proteome</keyword>
<reference evidence="2 3" key="1">
    <citation type="submission" date="2018-04" db="EMBL/GenBank/DDBJ databases">
        <title>WGS assembly of Panicum hallii var. hallii HAL2.</title>
        <authorList>
            <person name="Lovell J."/>
            <person name="Jenkins J."/>
            <person name="Lowry D."/>
            <person name="Mamidi S."/>
            <person name="Sreedasyam A."/>
            <person name="Weng X."/>
            <person name="Barry K."/>
            <person name="Bonette J."/>
            <person name="Campitelli B."/>
            <person name="Daum C."/>
            <person name="Gordon S."/>
            <person name="Gould B."/>
            <person name="Lipzen A."/>
            <person name="MacQueen A."/>
            <person name="Palacio-Mejia J."/>
            <person name="Plott C."/>
            <person name="Shakirov E."/>
            <person name="Shu S."/>
            <person name="Yoshinaga Y."/>
            <person name="Zane M."/>
            <person name="Rokhsar D."/>
            <person name="Grimwood J."/>
            <person name="Schmutz J."/>
            <person name="Juenger T."/>
        </authorList>
    </citation>
    <scope>NUCLEOTIDE SEQUENCE [LARGE SCALE GENOMIC DNA]</scope>
    <source>
        <strain evidence="3">cv. HAL2</strain>
    </source>
</reference>